<dbReference type="Proteomes" id="UP001162060">
    <property type="component" value="Unassembled WGS sequence"/>
</dbReference>
<reference evidence="1" key="1">
    <citation type="submission" date="2024-01" db="EMBL/GenBank/DDBJ databases">
        <authorList>
            <person name="Webb A."/>
        </authorList>
    </citation>
    <scope>NUCLEOTIDE SEQUENCE</scope>
    <source>
        <strain evidence="1">Pm1</strain>
    </source>
</reference>
<protein>
    <submittedName>
        <fullName evidence="1">Uncharacterized protein</fullName>
    </submittedName>
</protein>
<evidence type="ECO:0000313" key="1">
    <source>
        <dbReference type="EMBL" id="CAK7924272.1"/>
    </source>
</evidence>
<comment type="caution">
    <text evidence="1">The sequence shown here is derived from an EMBL/GenBank/DDBJ whole genome shotgun (WGS) entry which is preliminary data.</text>
</comment>
<name>A0AAV1TRQ1_9STRA</name>
<organism evidence="1 2">
    <name type="scientific">Peronospora matthiolae</name>
    <dbReference type="NCBI Taxonomy" id="2874970"/>
    <lineage>
        <taxon>Eukaryota</taxon>
        <taxon>Sar</taxon>
        <taxon>Stramenopiles</taxon>
        <taxon>Oomycota</taxon>
        <taxon>Peronosporomycetes</taxon>
        <taxon>Peronosporales</taxon>
        <taxon>Peronosporaceae</taxon>
        <taxon>Peronospora</taxon>
    </lineage>
</organism>
<evidence type="ECO:0000313" key="2">
    <source>
        <dbReference type="Proteomes" id="UP001162060"/>
    </source>
</evidence>
<gene>
    <name evidence="1" type="ORF">PM001_LOCUS9422</name>
</gene>
<proteinExistence type="predicted"/>
<sequence length="110" mass="12197">MMARVEELEVQRLTLPDPTALTFGLEERPVRGEHLRMIEATPQEVKAVSARHLDVDDLGDLSGTGSRVHDASLRTQRQALRQEQQKHCTEYACARMALHAASDAHNPTAG</sequence>
<dbReference type="AlphaFoldDB" id="A0AAV1TRQ1"/>
<accession>A0AAV1TRQ1</accession>
<dbReference type="EMBL" id="CAKLBY020000073">
    <property type="protein sequence ID" value="CAK7924272.1"/>
    <property type="molecule type" value="Genomic_DNA"/>
</dbReference>